<reference evidence="1 2" key="1">
    <citation type="journal article" date="2013" name="Curr. Biol.">
        <title>The Genome of the Foraminiferan Reticulomyxa filosa.</title>
        <authorList>
            <person name="Glockner G."/>
            <person name="Hulsmann N."/>
            <person name="Schleicher M."/>
            <person name="Noegel A.A."/>
            <person name="Eichinger L."/>
            <person name="Gallinger C."/>
            <person name="Pawlowski J."/>
            <person name="Sierra R."/>
            <person name="Euteneuer U."/>
            <person name="Pillet L."/>
            <person name="Moustafa A."/>
            <person name="Platzer M."/>
            <person name="Groth M."/>
            <person name="Szafranski K."/>
            <person name="Schliwa M."/>
        </authorList>
    </citation>
    <scope>NUCLEOTIDE SEQUENCE [LARGE SCALE GENOMIC DNA]</scope>
</reference>
<dbReference type="EMBL" id="ASPP01000575">
    <property type="protein sequence ID" value="ETO36530.1"/>
    <property type="molecule type" value="Genomic_DNA"/>
</dbReference>
<accession>X6PDG2</accession>
<dbReference type="Proteomes" id="UP000023152">
    <property type="component" value="Unassembled WGS sequence"/>
</dbReference>
<gene>
    <name evidence="1" type="ORF">RFI_00532</name>
</gene>
<sequence>MCRDPTHSKFFISFFKEPLQKKIKKSCFRKQFWFDYVKYANGEDSVKKTEETEKEYSLAATKKINDRFSWSFSREKIADPKFIDKIEIDHHVQKNTLQSITNISSLSGWDNKKIDSFEESFRKSAAEDEDAKQKVIIEELQKDYEQLDA</sequence>
<comment type="caution">
    <text evidence="1">The sequence shown here is derived from an EMBL/GenBank/DDBJ whole genome shotgun (WGS) entry which is preliminary data.</text>
</comment>
<protein>
    <submittedName>
        <fullName evidence="1">Uncharacterized protein</fullName>
    </submittedName>
</protein>
<proteinExistence type="predicted"/>
<evidence type="ECO:0000313" key="1">
    <source>
        <dbReference type="EMBL" id="ETO36530.1"/>
    </source>
</evidence>
<evidence type="ECO:0000313" key="2">
    <source>
        <dbReference type="Proteomes" id="UP000023152"/>
    </source>
</evidence>
<keyword evidence="2" id="KW-1185">Reference proteome</keyword>
<organism evidence="1 2">
    <name type="scientific">Reticulomyxa filosa</name>
    <dbReference type="NCBI Taxonomy" id="46433"/>
    <lineage>
        <taxon>Eukaryota</taxon>
        <taxon>Sar</taxon>
        <taxon>Rhizaria</taxon>
        <taxon>Retaria</taxon>
        <taxon>Foraminifera</taxon>
        <taxon>Monothalamids</taxon>
        <taxon>Reticulomyxidae</taxon>
        <taxon>Reticulomyxa</taxon>
    </lineage>
</organism>
<name>X6PDG2_RETFI</name>
<dbReference type="AlphaFoldDB" id="X6PDG2"/>